<dbReference type="InterPro" id="IPR028098">
    <property type="entry name" value="Glyco_trans_4-like_N"/>
</dbReference>
<name>A0A2R5EIE0_9BACL</name>
<dbReference type="Pfam" id="PF00534">
    <property type="entry name" value="Glycos_transf_1"/>
    <property type="match status" value="1"/>
</dbReference>
<dbReference type="InterPro" id="IPR001296">
    <property type="entry name" value="Glyco_trans_1"/>
</dbReference>
<dbReference type="PANTHER" id="PTHR45947">
    <property type="entry name" value="SULFOQUINOVOSYL TRANSFERASE SQD2"/>
    <property type="match status" value="1"/>
</dbReference>
<reference evidence="3 4" key="1">
    <citation type="submission" date="2017-08" db="EMBL/GenBank/DDBJ databases">
        <title>Substantial Increase in Enzyme Production by Combined Drug-Resistance Mutations in Paenibacillus agaridevorans.</title>
        <authorList>
            <person name="Tanaka Y."/>
            <person name="Funane K."/>
            <person name="Hosaka T."/>
            <person name="Shiwa Y."/>
            <person name="Fujita N."/>
            <person name="Miyazaki T."/>
            <person name="Yoshikawa H."/>
            <person name="Murakami K."/>
            <person name="Kasahara K."/>
            <person name="Inaoka T."/>
            <person name="Hiraga Y."/>
            <person name="Ochi K."/>
        </authorList>
    </citation>
    <scope>NUCLEOTIDE SEQUENCE [LARGE SCALE GENOMIC DNA]</scope>
    <source>
        <strain evidence="3 4">T-3040</strain>
    </source>
</reference>
<dbReference type="PANTHER" id="PTHR45947:SF14">
    <property type="entry name" value="SLL1723 PROTEIN"/>
    <property type="match status" value="1"/>
</dbReference>
<evidence type="ECO:0000259" key="1">
    <source>
        <dbReference type="Pfam" id="PF00534"/>
    </source>
</evidence>
<gene>
    <name evidence="3" type="ORF">PAT3040_00891</name>
</gene>
<dbReference type="Pfam" id="PF13439">
    <property type="entry name" value="Glyco_transf_4"/>
    <property type="match status" value="1"/>
</dbReference>
<evidence type="ECO:0008006" key="5">
    <source>
        <dbReference type="Google" id="ProtNLM"/>
    </source>
</evidence>
<dbReference type="EMBL" id="BDQX01000042">
    <property type="protein sequence ID" value="GBG06366.1"/>
    <property type="molecule type" value="Genomic_DNA"/>
</dbReference>
<evidence type="ECO:0000313" key="4">
    <source>
        <dbReference type="Proteomes" id="UP000245202"/>
    </source>
</evidence>
<dbReference type="SUPFAM" id="SSF53756">
    <property type="entry name" value="UDP-Glycosyltransferase/glycogen phosphorylase"/>
    <property type="match status" value="1"/>
</dbReference>
<organism evidence="3 4">
    <name type="scientific">Paenibacillus agaridevorans</name>
    <dbReference type="NCBI Taxonomy" id="171404"/>
    <lineage>
        <taxon>Bacteria</taxon>
        <taxon>Bacillati</taxon>
        <taxon>Bacillota</taxon>
        <taxon>Bacilli</taxon>
        <taxon>Bacillales</taxon>
        <taxon>Paenibacillaceae</taxon>
        <taxon>Paenibacillus</taxon>
    </lineage>
</organism>
<sequence length="379" mass="43460">MPLDSIVVYRDNLLPISETFIFDQVESLTRFNAYYAGCRFVKGIKLSNESTFVINKKKGSRFGILLESLFIRYGISSKFNNRFNIIQPKLVHAHFGVGASNILPFVMRKRIKLIVTYHGFDATTTDKAARMSFFGHRLYLLRRNQLIEYVSTFIAVSEFIKRKMIEQGIPSDKIIVHYTGIDLEKFLIDSSIVREKIVLFVGRLVEQKGCYYLLKAMKEVQKKHLNCKLVVIGDGPQRLHLEELSHNEQIDSIFLGSLTHKEVRKWMNRSMIFSVPSIKMETGAEEGLGMVFVEANAMGLPVVSTATGGIPEVIEHEVTGLLVKEKDIRMITDSINTLLSNRDLWDKMSMNGIKRAKELFDIRLQANKLQDIYQQVIER</sequence>
<dbReference type="Proteomes" id="UP000245202">
    <property type="component" value="Unassembled WGS sequence"/>
</dbReference>
<evidence type="ECO:0000259" key="2">
    <source>
        <dbReference type="Pfam" id="PF13439"/>
    </source>
</evidence>
<dbReference type="AlphaFoldDB" id="A0A2R5EIE0"/>
<dbReference type="Gene3D" id="3.40.50.2000">
    <property type="entry name" value="Glycogen Phosphorylase B"/>
    <property type="match status" value="2"/>
</dbReference>
<feature type="domain" description="Glycosyl transferase family 1" evidence="1">
    <location>
        <begin position="194"/>
        <end position="355"/>
    </location>
</feature>
<feature type="domain" description="Glycosyltransferase subfamily 4-like N-terminal" evidence="2">
    <location>
        <begin position="75"/>
        <end position="185"/>
    </location>
</feature>
<comment type="caution">
    <text evidence="3">The sequence shown here is derived from an EMBL/GenBank/DDBJ whole genome shotgun (WGS) entry which is preliminary data.</text>
</comment>
<keyword evidence="4" id="KW-1185">Reference proteome</keyword>
<evidence type="ECO:0000313" key="3">
    <source>
        <dbReference type="EMBL" id="GBG06366.1"/>
    </source>
</evidence>
<dbReference type="RefSeq" id="WP_108991679.1">
    <property type="nucleotide sequence ID" value="NZ_BDQX01000042.1"/>
</dbReference>
<accession>A0A2R5EIE0</accession>
<protein>
    <recommendedName>
        <fullName evidence="5">Glycosyl transferase</fullName>
    </recommendedName>
</protein>
<dbReference type="GO" id="GO:0016757">
    <property type="term" value="F:glycosyltransferase activity"/>
    <property type="evidence" value="ECO:0007669"/>
    <property type="project" value="InterPro"/>
</dbReference>
<proteinExistence type="predicted"/>
<dbReference type="InterPro" id="IPR050194">
    <property type="entry name" value="Glycosyltransferase_grp1"/>
</dbReference>